<organism evidence="4 5">
    <name type="scientific">Tetranychus urticae</name>
    <name type="common">Two-spotted spider mite</name>
    <dbReference type="NCBI Taxonomy" id="32264"/>
    <lineage>
        <taxon>Eukaryota</taxon>
        <taxon>Metazoa</taxon>
        <taxon>Ecdysozoa</taxon>
        <taxon>Arthropoda</taxon>
        <taxon>Chelicerata</taxon>
        <taxon>Arachnida</taxon>
        <taxon>Acari</taxon>
        <taxon>Acariformes</taxon>
        <taxon>Trombidiformes</taxon>
        <taxon>Prostigmata</taxon>
        <taxon>Eleutherengona</taxon>
        <taxon>Raphignathae</taxon>
        <taxon>Tetranychoidea</taxon>
        <taxon>Tetranychidae</taxon>
        <taxon>Tetranychus</taxon>
    </lineage>
</organism>
<accession>T1KF64</accession>
<name>T1KF64_TETUR</name>
<protein>
    <recommendedName>
        <fullName evidence="3">Laminin N-terminal domain-containing protein</fullName>
    </recommendedName>
</protein>
<feature type="domain" description="Laminin N-terminal" evidence="3">
    <location>
        <begin position="40"/>
        <end position="160"/>
    </location>
</feature>
<reference evidence="4" key="2">
    <citation type="submission" date="2015-06" db="UniProtKB">
        <authorList>
            <consortium name="EnsemblMetazoa"/>
        </authorList>
    </citation>
    <scope>IDENTIFICATION</scope>
</reference>
<proteinExistence type="predicted"/>
<dbReference type="Pfam" id="PF00055">
    <property type="entry name" value="Laminin_N"/>
    <property type="match status" value="1"/>
</dbReference>
<dbReference type="Proteomes" id="UP000015104">
    <property type="component" value="Unassembled WGS sequence"/>
</dbReference>
<dbReference type="GO" id="GO:0009888">
    <property type="term" value="P:tissue development"/>
    <property type="evidence" value="ECO:0007669"/>
    <property type="project" value="TreeGrafter"/>
</dbReference>
<keyword evidence="2" id="KW-0424">Laminin EGF-like domain</keyword>
<dbReference type="GO" id="GO:0007411">
    <property type="term" value="P:axon guidance"/>
    <property type="evidence" value="ECO:0007669"/>
    <property type="project" value="TreeGrafter"/>
</dbReference>
<dbReference type="Gene3D" id="2.60.120.260">
    <property type="entry name" value="Galactose-binding domain-like"/>
    <property type="match status" value="1"/>
</dbReference>
<sequence length="160" mass="17930">MLKLQKLILNRTPINEIFNGELTKYACNETEIALFELAIDQEVLNPPYYNIAEGRKVHATGTCGEGVGKEPFCKIVGSTWPDLEIDYNYTVVRGQACDVCDPNNPKKTHSANYVTDGTSKWWQSPPLSRGPEAAQVNLTIDLGQFSSRTTWFFWDSPLLG</sequence>
<evidence type="ECO:0000313" key="5">
    <source>
        <dbReference type="Proteomes" id="UP000015104"/>
    </source>
</evidence>
<evidence type="ECO:0000313" key="4">
    <source>
        <dbReference type="EnsemblMetazoa" id="tetur10g02020.1"/>
    </source>
</evidence>
<keyword evidence="1" id="KW-1015">Disulfide bond</keyword>
<dbReference type="PANTHER" id="PTHR10574">
    <property type="entry name" value="NETRIN/LAMININ-RELATED"/>
    <property type="match status" value="1"/>
</dbReference>
<dbReference type="HOGENOM" id="CLU_135843_0_0_1"/>
<keyword evidence="5" id="KW-1185">Reference proteome</keyword>
<dbReference type="PANTHER" id="PTHR10574:SF406">
    <property type="entry name" value="LAMININ SUBUNIT ALPHA 5"/>
    <property type="match status" value="1"/>
</dbReference>
<dbReference type="GO" id="GO:0009887">
    <property type="term" value="P:animal organ morphogenesis"/>
    <property type="evidence" value="ECO:0007669"/>
    <property type="project" value="TreeGrafter"/>
</dbReference>
<dbReference type="SMART" id="SM00136">
    <property type="entry name" value="LamNT"/>
    <property type="match status" value="1"/>
</dbReference>
<dbReference type="GO" id="GO:0005201">
    <property type="term" value="F:extracellular matrix structural constituent"/>
    <property type="evidence" value="ECO:0007669"/>
    <property type="project" value="TreeGrafter"/>
</dbReference>
<dbReference type="STRING" id="32264.T1KF64"/>
<evidence type="ECO:0000256" key="2">
    <source>
        <dbReference type="ARBA" id="ARBA00023292"/>
    </source>
</evidence>
<dbReference type="EMBL" id="CAEY01000034">
    <property type="status" value="NOT_ANNOTATED_CDS"/>
    <property type="molecule type" value="Genomic_DNA"/>
</dbReference>
<dbReference type="InterPro" id="IPR008211">
    <property type="entry name" value="Laminin_N"/>
</dbReference>
<reference evidence="5" key="1">
    <citation type="submission" date="2011-08" db="EMBL/GenBank/DDBJ databases">
        <authorList>
            <person name="Rombauts S."/>
        </authorList>
    </citation>
    <scope>NUCLEOTIDE SEQUENCE</scope>
    <source>
        <strain evidence="5">London</strain>
    </source>
</reference>
<dbReference type="PROSITE" id="PS51117">
    <property type="entry name" value="LAMININ_NTER"/>
    <property type="match status" value="1"/>
</dbReference>
<dbReference type="InterPro" id="IPR050440">
    <property type="entry name" value="Laminin/Netrin_ECM"/>
</dbReference>
<dbReference type="EnsemblMetazoa" id="tetur10g02020.1">
    <property type="protein sequence ID" value="tetur10g02020.1"/>
    <property type="gene ID" value="tetur10g02020"/>
</dbReference>
<evidence type="ECO:0000256" key="1">
    <source>
        <dbReference type="ARBA" id="ARBA00023157"/>
    </source>
</evidence>
<evidence type="ECO:0000259" key="3">
    <source>
        <dbReference type="PROSITE" id="PS51117"/>
    </source>
</evidence>
<dbReference type="eggNOG" id="KOG1836">
    <property type="taxonomic scope" value="Eukaryota"/>
</dbReference>
<dbReference type="GO" id="GO:0005604">
    <property type="term" value="C:basement membrane"/>
    <property type="evidence" value="ECO:0007669"/>
    <property type="project" value="TreeGrafter"/>
</dbReference>
<dbReference type="AlphaFoldDB" id="T1KF64"/>